<gene>
    <name evidence="2" type="ORF">Anapl_03437</name>
</gene>
<accession>R0LL70</accession>
<keyword evidence="3" id="KW-1185">Reference proteome</keyword>
<feature type="compositionally biased region" description="Basic and acidic residues" evidence="1">
    <location>
        <begin position="169"/>
        <end position="179"/>
    </location>
</feature>
<evidence type="ECO:0000313" key="3">
    <source>
        <dbReference type="Proteomes" id="UP000296049"/>
    </source>
</evidence>
<evidence type="ECO:0000256" key="1">
    <source>
        <dbReference type="SAM" id="MobiDB-lite"/>
    </source>
</evidence>
<reference evidence="3" key="1">
    <citation type="journal article" date="2013" name="Nat. Genet.">
        <title>The duck genome and transcriptome provide insight into an avian influenza virus reservoir species.</title>
        <authorList>
            <person name="Huang Y."/>
            <person name="Li Y."/>
            <person name="Burt D.W."/>
            <person name="Chen H."/>
            <person name="Zhang Y."/>
            <person name="Qian W."/>
            <person name="Kim H."/>
            <person name="Gan S."/>
            <person name="Zhao Y."/>
            <person name="Li J."/>
            <person name="Yi K."/>
            <person name="Feng H."/>
            <person name="Zhu P."/>
            <person name="Li B."/>
            <person name="Liu Q."/>
            <person name="Fairley S."/>
            <person name="Magor K.E."/>
            <person name="Du Z."/>
            <person name="Hu X."/>
            <person name="Goodman L."/>
            <person name="Tafer H."/>
            <person name="Vignal A."/>
            <person name="Lee T."/>
            <person name="Kim K.W."/>
            <person name="Sheng Z."/>
            <person name="An Y."/>
            <person name="Searle S."/>
            <person name="Herrero J."/>
            <person name="Groenen M.A."/>
            <person name="Crooijmans R.P."/>
            <person name="Faraut T."/>
            <person name="Cai Q."/>
            <person name="Webster R.G."/>
            <person name="Aldridge J.R."/>
            <person name="Warren W.C."/>
            <person name="Bartschat S."/>
            <person name="Kehr S."/>
            <person name="Marz M."/>
            <person name="Stadler P.F."/>
            <person name="Smith J."/>
            <person name="Kraus R.H."/>
            <person name="Zhao Y."/>
            <person name="Ren L."/>
            <person name="Fei J."/>
            <person name="Morisson M."/>
            <person name="Kaiser P."/>
            <person name="Griffin D.K."/>
            <person name="Rao M."/>
            <person name="Pitel F."/>
            <person name="Wang J."/>
            <person name="Li N."/>
        </authorList>
    </citation>
    <scope>NUCLEOTIDE SEQUENCE [LARGE SCALE GENOMIC DNA]</scope>
</reference>
<feature type="compositionally biased region" description="Polar residues" evidence="1">
    <location>
        <begin position="183"/>
        <end position="198"/>
    </location>
</feature>
<organism evidence="2 3">
    <name type="scientific">Anas platyrhynchos</name>
    <name type="common">Mallard</name>
    <name type="synonym">Anas boschas</name>
    <dbReference type="NCBI Taxonomy" id="8839"/>
    <lineage>
        <taxon>Eukaryota</taxon>
        <taxon>Metazoa</taxon>
        <taxon>Chordata</taxon>
        <taxon>Craniata</taxon>
        <taxon>Vertebrata</taxon>
        <taxon>Euteleostomi</taxon>
        <taxon>Archelosauria</taxon>
        <taxon>Archosauria</taxon>
        <taxon>Dinosauria</taxon>
        <taxon>Saurischia</taxon>
        <taxon>Theropoda</taxon>
        <taxon>Coelurosauria</taxon>
        <taxon>Aves</taxon>
        <taxon>Neognathae</taxon>
        <taxon>Galloanserae</taxon>
        <taxon>Anseriformes</taxon>
        <taxon>Anatidae</taxon>
        <taxon>Anatinae</taxon>
        <taxon>Anas</taxon>
    </lineage>
</organism>
<evidence type="ECO:0000313" key="2">
    <source>
        <dbReference type="EMBL" id="EOB06434.1"/>
    </source>
</evidence>
<sequence length="244" mass="26910">MGHLEVTALSISLGLTGWHKPAVTAEKQRTCWRTTAEQRKNERPPNEDFSQLERAQLLHPNFDPREQATAHRLITAHPLPEASCRDGFYPSWDNKRRASIDANGRMGLSQLKAAPRSRRQGQKRLRGFWSSRATKASPPTCLLLPSATSPKAVRPSTRRSQGSSTGSEAKAHSSREQKEAAGFNSTALRGPDTTSSTDPKLLAGIHQQSRLLDDSDQQLLGTAISSCHKMVYKYCLRASALSLN</sequence>
<proteinExistence type="predicted"/>
<feature type="compositionally biased region" description="Basic residues" evidence="1">
    <location>
        <begin position="115"/>
        <end position="126"/>
    </location>
</feature>
<feature type="compositionally biased region" description="Low complexity" evidence="1">
    <location>
        <begin position="158"/>
        <end position="167"/>
    </location>
</feature>
<name>R0LL70_ANAPL</name>
<dbReference type="AlphaFoldDB" id="R0LL70"/>
<feature type="region of interest" description="Disordered" evidence="1">
    <location>
        <begin position="101"/>
        <end position="200"/>
    </location>
</feature>
<dbReference type="Proteomes" id="UP000296049">
    <property type="component" value="Unassembled WGS sequence"/>
</dbReference>
<protein>
    <submittedName>
        <fullName evidence="2">Uncharacterized protein</fullName>
    </submittedName>
</protein>
<dbReference type="EMBL" id="KB742616">
    <property type="protein sequence ID" value="EOB06434.1"/>
    <property type="molecule type" value="Genomic_DNA"/>
</dbReference>